<dbReference type="RefSeq" id="WP_251934202.1">
    <property type="nucleotide sequence ID" value="NZ_CP098747.1"/>
</dbReference>
<dbReference type="PANTHER" id="PTHR23417:SF14">
    <property type="entry name" value="PENTACOTRIPEPTIDE-REPEAT REGION OF PRORP DOMAIN-CONTAINING PROTEIN"/>
    <property type="match status" value="1"/>
</dbReference>
<comment type="catalytic activity">
    <reaction evidence="1 7">
        <text>guanosine(46) in tRNA + S-adenosyl-L-methionine = N(7)-methylguanosine(46) in tRNA + S-adenosyl-L-homocysteine</text>
        <dbReference type="Rhea" id="RHEA:42708"/>
        <dbReference type="Rhea" id="RHEA-COMP:10188"/>
        <dbReference type="Rhea" id="RHEA-COMP:10189"/>
        <dbReference type="ChEBI" id="CHEBI:57856"/>
        <dbReference type="ChEBI" id="CHEBI:59789"/>
        <dbReference type="ChEBI" id="CHEBI:74269"/>
        <dbReference type="ChEBI" id="CHEBI:74480"/>
        <dbReference type="EC" id="2.1.1.33"/>
    </reaction>
</comment>
<dbReference type="InterPro" id="IPR029063">
    <property type="entry name" value="SAM-dependent_MTases_sf"/>
</dbReference>
<evidence type="ECO:0000256" key="3">
    <source>
        <dbReference type="ARBA" id="ARBA00022603"/>
    </source>
</evidence>
<evidence type="ECO:0000256" key="6">
    <source>
        <dbReference type="ARBA" id="ARBA00022694"/>
    </source>
</evidence>
<evidence type="ECO:0000256" key="4">
    <source>
        <dbReference type="ARBA" id="ARBA00022679"/>
    </source>
</evidence>
<keyword evidence="9" id="KW-1185">Reference proteome</keyword>
<dbReference type="EC" id="2.1.1.33" evidence="7"/>
<keyword evidence="6 7" id="KW-0819">tRNA processing</keyword>
<keyword evidence="4 7" id="KW-0808">Transferase</keyword>
<organism evidence="8 9">
    <name type="scientific">Sneathiella marina</name>
    <dbReference type="NCBI Taxonomy" id="2950108"/>
    <lineage>
        <taxon>Bacteria</taxon>
        <taxon>Pseudomonadati</taxon>
        <taxon>Pseudomonadota</taxon>
        <taxon>Alphaproteobacteria</taxon>
        <taxon>Sneathiellales</taxon>
        <taxon>Sneathiellaceae</taxon>
        <taxon>Sneathiella</taxon>
    </lineage>
</organism>
<feature type="binding site" evidence="7">
    <location>
        <position position="169"/>
    </location>
    <ligand>
        <name>substrate</name>
    </ligand>
</feature>
<evidence type="ECO:0000313" key="8">
    <source>
        <dbReference type="EMBL" id="USG61215.1"/>
    </source>
</evidence>
<dbReference type="EMBL" id="CP098747">
    <property type="protein sequence ID" value="USG61215.1"/>
    <property type="molecule type" value="Genomic_DNA"/>
</dbReference>
<sequence length="233" mass="26688">MEPNRDKRILYGRRRGKPLRKGQQALIEHELPGLLVPMREEALDLAALFGSGFDKYWLEVGFGSGEHLAWQAHENPDTGILGCEPFINGVATLLGKLKSDQSTNVRIHPDAAEPLIGKLPENTIDRCFVLFADPWPKSNHNKRRFVSTTNIAALARVMKSGAELRIATDHVDYGAWILWHMLQSTRFDWIAETPGDWRVRSADWPPTRYEQKAIQKGLKPVYYRFRRNDQAWS</sequence>
<accession>A0ABY4W234</accession>
<dbReference type="InterPro" id="IPR003358">
    <property type="entry name" value="tRNA_(Gua-N-7)_MeTrfase_Trmb"/>
</dbReference>
<dbReference type="PROSITE" id="PS51625">
    <property type="entry name" value="SAM_MT_TRMB"/>
    <property type="match status" value="1"/>
</dbReference>
<keyword evidence="3 7" id="KW-0489">Methyltransferase</keyword>
<evidence type="ECO:0000256" key="7">
    <source>
        <dbReference type="HAMAP-Rule" id="MF_01057"/>
    </source>
</evidence>
<dbReference type="Pfam" id="PF02390">
    <property type="entry name" value="Methyltransf_4"/>
    <property type="match status" value="1"/>
</dbReference>
<name>A0ABY4W234_9PROT</name>
<gene>
    <name evidence="7" type="primary">trmB</name>
    <name evidence="8" type="ORF">NBZ79_18825</name>
</gene>
<protein>
    <recommendedName>
        <fullName evidence="7">tRNA (guanine-N(7)-)-methyltransferase</fullName>
        <ecNumber evidence="7">2.1.1.33</ecNumber>
    </recommendedName>
    <alternativeName>
        <fullName evidence="7">tRNA (guanine(46)-N(7))-methyltransferase</fullName>
    </alternativeName>
    <alternativeName>
        <fullName evidence="7">tRNA(m7G46)-methyltransferase</fullName>
    </alternativeName>
</protein>
<comment type="pathway">
    <text evidence="7">tRNA modification; N(7)-methylguanine-tRNA biosynthesis.</text>
</comment>
<proteinExistence type="inferred from homology"/>
<comment type="similarity">
    <text evidence="7">Belongs to the class I-like SAM-binding methyltransferase superfamily. TrmB family.</text>
</comment>
<dbReference type="Proteomes" id="UP001056291">
    <property type="component" value="Chromosome"/>
</dbReference>
<reference evidence="8" key="1">
    <citation type="submission" date="2022-06" db="EMBL/GenBank/DDBJ databases">
        <title>Sneathiella actinostolidae sp. nov., isolated from a sea anemonein the Western Pacific Ocean.</title>
        <authorList>
            <person name="Wei M.J."/>
        </authorList>
    </citation>
    <scope>NUCLEOTIDE SEQUENCE</scope>
    <source>
        <strain evidence="8">PHK-P5</strain>
    </source>
</reference>
<keyword evidence="5 7" id="KW-0949">S-adenosyl-L-methionine</keyword>
<dbReference type="PANTHER" id="PTHR23417">
    <property type="entry name" value="3-DEOXY-D-MANNO-OCTULOSONIC-ACID TRANSFERASE/TRNA GUANINE-N 7 - -METHYLTRANSFERASE"/>
    <property type="match status" value="1"/>
</dbReference>
<dbReference type="InterPro" id="IPR055361">
    <property type="entry name" value="tRNA_methyltr_TrmB_bact"/>
</dbReference>
<dbReference type="Gene3D" id="3.40.50.150">
    <property type="entry name" value="Vaccinia Virus protein VP39"/>
    <property type="match status" value="1"/>
</dbReference>
<dbReference type="HAMAP" id="MF_01057">
    <property type="entry name" value="tRNA_methyltr_TrmB"/>
    <property type="match status" value="1"/>
</dbReference>
<evidence type="ECO:0000313" key="9">
    <source>
        <dbReference type="Proteomes" id="UP001056291"/>
    </source>
</evidence>
<feature type="binding site" evidence="7">
    <location>
        <position position="133"/>
    </location>
    <ligand>
        <name>S-adenosyl-L-methionine</name>
        <dbReference type="ChEBI" id="CHEBI:59789"/>
    </ligand>
</feature>
<feature type="binding site" evidence="7">
    <location>
        <position position="59"/>
    </location>
    <ligand>
        <name>S-adenosyl-L-methionine</name>
        <dbReference type="ChEBI" id="CHEBI:59789"/>
    </ligand>
</feature>
<evidence type="ECO:0000256" key="5">
    <source>
        <dbReference type="ARBA" id="ARBA00022691"/>
    </source>
</evidence>
<dbReference type="SUPFAM" id="SSF53335">
    <property type="entry name" value="S-adenosyl-L-methionine-dependent methyltransferases"/>
    <property type="match status" value="1"/>
</dbReference>
<comment type="caution">
    <text evidence="7">Lacks conserved residue(s) required for the propagation of feature annotation.</text>
</comment>
<comment type="function">
    <text evidence="2 7">Catalyzes the formation of N(7)-methylguanine at position 46 (m7G46) in tRNA.</text>
</comment>
<evidence type="ECO:0000256" key="2">
    <source>
        <dbReference type="ARBA" id="ARBA00003015"/>
    </source>
</evidence>
<feature type="binding site" evidence="7">
    <location>
        <begin position="207"/>
        <end position="210"/>
    </location>
    <ligand>
        <name>substrate</name>
    </ligand>
</feature>
<evidence type="ECO:0000256" key="1">
    <source>
        <dbReference type="ARBA" id="ARBA00000142"/>
    </source>
</evidence>
<feature type="binding site" evidence="7">
    <location>
        <position position="84"/>
    </location>
    <ligand>
        <name>S-adenosyl-L-methionine</name>
        <dbReference type="ChEBI" id="CHEBI:59789"/>
    </ligand>
</feature>
<feature type="binding site" evidence="7">
    <location>
        <position position="137"/>
    </location>
    <ligand>
        <name>substrate</name>
    </ligand>
</feature>